<keyword evidence="3" id="KW-0808">Transferase</keyword>
<dbReference type="EMBL" id="JAANER010000001">
    <property type="protein sequence ID" value="KAG9195704.1"/>
    <property type="molecule type" value="Genomic_DNA"/>
</dbReference>
<dbReference type="InterPro" id="IPR000719">
    <property type="entry name" value="Prot_kinase_dom"/>
</dbReference>
<evidence type="ECO:0000256" key="1">
    <source>
        <dbReference type="ARBA" id="ARBA00012513"/>
    </source>
</evidence>
<dbReference type="GO" id="GO:0004674">
    <property type="term" value="F:protein serine/threonine kinase activity"/>
    <property type="evidence" value="ECO:0007669"/>
    <property type="project" value="UniProtKB-KW"/>
</dbReference>
<keyword evidence="6" id="KW-0067">ATP-binding</keyword>
<dbReference type="GO" id="GO:0005524">
    <property type="term" value="F:ATP binding"/>
    <property type="evidence" value="ECO:0007669"/>
    <property type="project" value="UniProtKB-KW"/>
</dbReference>
<dbReference type="AlphaFoldDB" id="A0AAD4IJL6"/>
<keyword evidence="11" id="KW-1185">Reference proteome</keyword>
<evidence type="ECO:0000256" key="2">
    <source>
        <dbReference type="ARBA" id="ARBA00022527"/>
    </source>
</evidence>
<evidence type="ECO:0000256" key="7">
    <source>
        <dbReference type="ARBA" id="ARBA00047899"/>
    </source>
</evidence>
<sequence>MISNTRITEMRNIHRDSVVNPVDEIIAELRDSISHLTLFDLNDVKPVPKTISESPDRPCSLGYTSKFEIFCEEVGIDEPYPDDLITFRQFLDQKELESRSEDPEDYPGIQNAATLLLRDREAKDGDNFGRLDEELQEMLMNILNCGFSAELAHDRFVPGRLIGHGKLEVEWLITYQLVDISGSFNRGVFFVSRATDQECIEMYGAGNADKKLVRIMKTLPSPAHYPDFASREIWILHTLQHDNIIGFFDARVPEDRHETGWMVTEYCNMGTLEDLVEDYAEAKTPIPELFVWDILQSLARAVVYLHYGPHLLDEFDQQKPGSEPLKPRDDPSWIPVYHRDIILANVFCTSDAGDASIYPIVKLGDFGCAMRQSEIDGKDNRRYPWSKETPIMDPEYEPPEGQYATKAVDVYQIGLLMWCIVQNITSPFSLDVEAMEPENFATSSFSHYSSELRNLINQCIDEDPDDRLDSLRFLHLIVYYKNLLCFEARLPWVELLA</sequence>
<keyword evidence="5" id="KW-0418">Kinase</keyword>
<evidence type="ECO:0000313" key="10">
    <source>
        <dbReference type="EMBL" id="KAG9195704.1"/>
    </source>
</evidence>
<feature type="domain" description="Protein kinase" evidence="9">
    <location>
        <begin position="175"/>
        <end position="478"/>
    </location>
</feature>
<dbReference type="InterPro" id="IPR050660">
    <property type="entry name" value="NEK_Ser/Thr_kinase"/>
</dbReference>
<dbReference type="InterPro" id="IPR011009">
    <property type="entry name" value="Kinase-like_dom_sf"/>
</dbReference>
<dbReference type="PROSITE" id="PS50011">
    <property type="entry name" value="PROTEIN_KINASE_DOM"/>
    <property type="match status" value="1"/>
</dbReference>
<evidence type="ECO:0000313" key="11">
    <source>
        <dbReference type="Proteomes" id="UP001199106"/>
    </source>
</evidence>
<dbReference type="CDD" id="cd00180">
    <property type="entry name" value="PKc"/>
    <property type="match status" value="1"/>
</dbReference>
<protein>
    <recommendedName>
        <fullName evidence="1">non-specific serine/threonine protein kinase</fullName>
        <ecNumber evidence="1">2.7.11.1</ecNumber>
    </recommendedName>
</protein>
<dbReference type="Pfam" id="PF00069">
    <property type="entry name" value="Pkinase"/>
    <property type="match status" value="1"/>
</dbReference>
<comment type="catalytic activity">
    <reaction evidence="8">
        <text>L-seryl-[protein] + ATP = O-phospho-L-seryl-[protein] + ADP + H(+)</text>
        <dbReference type="Rhea" id="RHEA:17989"/>
        <dbReference type="Rhea" id="RHEA-COMP:9863"/>
        <dbReference type="Rhea" id="RHEA-COMP:11604"/>
        <dbReference type="ChEBI" id="CHEBI:15378"/>
        <dbReference type="ChEBI" id="CHEBI:29999"/>
        <dbReference type="ChEBI" id="CHEBI:30616"/>
        <dbReference type="ChEBI" id="CHEBI:83421"/>
        <dbReference type="ChEBI" id="CHEBI:456216"/>
        <dbReference type="EC" id="2.7.11.1"/>
    </reaction>
</comment>
<evidence type="ECO:0000259" key="9">
    <source>
        <dbReference type="PROSITE" id="PS50011"/>
    </source>
</evidence>
<dbReference type="Gene3D" id="1.10.510.10">
    <property type="entry name" value="Transferase(Phosphotransferase) domain 1"/>
    <property type="match status" value="1"/>
</dbReference>
<dbReference type="GO" id="GO:0005634">
    <property type="term" value="C:nucleus"/>
    <property type="evidence" value="ECO:0007669"/>
    <property type="project" value="TreeGrafter"/>
</dbReference>
<evidence type="ECO:0000256" key="5">
    <source>
        <dbReference type="ARBA" id="ARBA00022777"/>
    </source>
</evidence>
<evidence type="ECO:0000256" key="6">
    <source>
        <dbReference type="ARBA" id="ARBA00022840"/>
    </source>
</evidence>
<comment type="caution">
    <text evidence="10">The sequence shown here is derived from an EMBL/GenBank/DDBJ whole genome shotgun (WGS) entry which is preliminary data.</text>
</comment>
<name>A0AAD4IJL6_9PLEO</name>
<keyword evidence="4" id="KW-0547">Nucleotide-binding</keyword>
<dbReference type="SUPFAM" id="SSF56112">
    <property type="entry name" value="Protein kinase-like (PK-like)"/>
    <property type="match status" value="1"/>
</dbReference>
<dbReference type="PANTHER" id="PTHR43671">
    <property type="entry name" value="SERINE/THREONINE-PROTEIN KINASE NEK"/>
    <property type="match status" value="1"/>
</dbReference>
<dbReference type="PANTHER" id="PTHR43671:SF98">
    <property type="entry name" value="SERINE_THREONINE-PROTEIN KINASE NEK11"/>
    <property type="match status" value="1"/>
</dbReference>
<comment type="catalytic activity">
    <reaction evidence="7">
        <text>L-threonyl-[protein] + ATP = O-phospho-L-threonyl-[protein] + ADP + H(+)</text>
        <dbReference type="Rhea" id="RHEA:46608"/>
        <dbReference type="Rhea" id="RHEA-COMP:11060"/>
        <dbReference type="Rhea" id="RHEA-COMP:11605"/>
        <dbReference type="ChEBI" id="CHEBI:15378"/>
        <dbReference type="ChEBI" id="CHEBI:30013"/>
        <dbReference type="ChEBI" id="CHEBI:30616"/>
        <dbReference type="ChEBI" id="CHEBI:61977"/>
        <dbReference type="ChEBI" id="CHEBI:456216"/>
        <dbReference type="EC" id="2.7.11.1"/>
    </reaction>
</comment>
<evidence type="ECO:0000256" key="3">
    <source>
        <dbReference type="ARBA" id="ARBA00022679"/>
    </source>
</evidence>
<accession>A0AAD4IJL6</accession>
<evidence type="ECO:0000256" key="4">
    <source>
        <dbReference type="ARBA" id="ARBA00022741"/>
    </source>
</evidence>
<keyword evidence="2" id="KW-0723">Serine/threonine-protein kinase</keyword>
<dbReference type="EC" id="2.7.11.1" evidence="1"/>
<evidence type="ECO:0000256" key="8">
    <source>
        <dbReference type="ARBA" id="ARBA00048679"/>
    </source>
</evidence>
<reference evidence="10" key="1">
    <citation type="submission" date="2021-07" db="EMBL/GenBank/DDBJ databases">
        <title>Genome Resource of American Ginseng Black Spot Pathogen Alternaria panax.</title>
        <authorList>
            <person name="Qiu C."/>
            <person name="Wang W."/>
            <person name="Liu Z."/>
        </authorList>
    </citation>
    <scope>NUCLEOTIDE SEQUENCE</scope>
    <source>
        <strain evidence="10">BNCC115425</strain>
    </source>
</reference>
<dbReference type="Proteomes" id="UP001199106">
    <property type="component" value="Unassembled WGS sequence"/>
</dbReference>
<organism evidence="10 11">
    <name type="scientific">Alternaria panax</name>
    <dbReference type="NCBI Taxonomy" id="48097"/>
    <lineage>
        <taxon>Eukaryota</taxon>
        <taxon>Fungi</taxon>
        <taxon>Dikarya</taxon>
        <taxon>Ascomycota</taxon>
        <taxon>Pezizomycotina</taxon>
        <taxon>Dothideomycetes</taxon>
        <taxon>Pleosporomycetidae</taxon>
        <taxon>Pleosporales</taxon>
        <taxon>Pleosporineae</taxon>
        <taxon>Pleosporaceae</taxon>
        <taxon>Alternaria</taxon>
        <taxon>Alternaria sect. Panax</taxon>
    </lineage>
</organism>
<gene>
    <name evidence="10" type="ORF">G6011_00825</name>
</gene>
<proteinExistence type="predicted"/>